<dbReference type="OrthoDB" id="9794898at2"/>
<keyword evidence="4" id="KW-1185">Reference proteome</keyword>
<gene>
    <name evidence="3" type="ORF">DKB62_10515</name>
</gene>
<protein>
    <submittedName>
        <fullName evidence="3">MBL fold metallo-hydrolase</fullName>
    </submittedName>
</protein>
<keyword evidence="1" id="KW-0540">Nuclease</keyword>
<dbReference type="InterPro" id="IPR036866">
    <property type="entry name" value="RibonucZ/Hydroxyglut_hydro"/>
</dbReference>
<dbReference type="AlphaFoldDB" id="A0A346B1G7"/>
<dbReference type="KEGG" id="meg:DKB62_10515"/>
<dbReference type="PANTHER" id="PTHR46018">
    <property type="entry name" value="ZINC PHOSPHODIESTERASE ELAC PROTEIN 1"/>
    <property type="match status" value="1"/>
</dbReference>
<dbReference type="InterPro" id="IPR001279">
    <property type="entry name" value="Metallo-B-lactamas"/>
</dbReference>
<dbReference type="Proteomes" id="UP000254337">
    <property type="component" value="Chromosome"/>
</dbReference>
<dbReference type="GO" id="GO:0042781">
    <property type="term" value="F:3'-tRNA processing endoribonuclease activity"/>
    <property type="evidence" value="ECO:0007669"/>
    <property type="project" value="TreeGrafter"/>
</dbReference>
<dbReference type="EMBL" id="CP029462">
    <property type="protein sequence ID" value="AXL21960.1"/>
    <property type="molecule type" value="Genomic_DNA"/>
</dbReference>
<evidence type="ECO:0000256" key="1">
    <source>
        <dbReference type="ARBA" id="ARBA00022759"/>
    </source>
</evidence>
<dbReference type="SUPFAM" id="SSF56281">
    <property type="entry name" value="Metallo-hydrolase/oxidoreductase"/>
    <property type="match status" value="1"/>
</dbReference>
<keyword evidence="1" id="KW-0255">Endonuclease</keyword>
<evidence type="ECO:0000313" key="3">
    <source>
        <dbReference type="EMBL" id="AXL21960.1"/>
    </source>
</evidence>
<accession>A0A346B1G7</accession>
<dbReference type="Gene3D" id="3.60.15.10">
    <property type="entry name" value="Ribonuclease Z/Hydroxyacylglutathione hydrolase-like"/>
    <property type="match status" value="1"/>
</dbReference>
<evidence type="ECO:0000259" key="2">
    <source>
        <dbReference type="SMART" id="SM00849"/>
    </source>
</evidence>
<sequence>MLGTGNAMAVRRYNTCFAVRTAEGQWFLTDAGGGNGIFRRLEDGGVAYADLHYMFVTHGHTDHIMGVLWVMRKIASLMSSGAYDGQFHIYCHDVVKQMLLSMAEMMFKKKDFACIGKDICIHEVADGDTVTFLGLSLTAFDICSTKAKQFGYLLTFPDGMRLTCLGDEPYNERCRQYAEGTDWLLAEAFCLYEHREAFRPYEKNHSTVKDAAETAAALGAARLVLYHTEEKTGSSRKRLYTEEAKAYYGGSVYVPEDMERIALSR</sequence>
<dbReference type="PANTHER" id="PTHR46018:SF2">
    <property type="entry name" value="ZINC PHOSPHODIESTERASE ELAC PROTEIN 1"/>
    <property type="match status" value="1"/>
</dbReference>
<feature type="domain" description="Metallo-beta-lactamase" evidence="2">
    <location>
        <begin position="13"/>
        <end position="222"/>
    </location>
</feature>
<keyword evidence="3" id="KW-0378">Hydrolase</keyword>
<evidence type="ECO:0000313" key="4">
    <source>
        <dbReference type="Proteomes" id="UP000254337"/>
    </source>
</evidence>
<name>A0A346B1G7_9FIRM</name>
<proteinExistence type="predicted"/>
<organism evidence="3 4">
    <name type="scientific">Megasphaera stantonii</name>
    <dbReference type="NCBI Taxonomy" id="2144175"/>
    <lineage>
        <taxon>Bacteria</taxon>
        <taxon>Bacillati</taxon>
        <taxon>Bacillota</taxon>
        <taxon>Negativicutes</taxon>
        <taxon>Veillonellales</taxon>
        <taxon>Veillonellaceae</taxon>
        <taxon>Megasphaera</taxon>
    </lineage>
</organism>
<dbReference type="Pfam" id="PF12706">
    <property type="entry name" value="Lactamase_B_2"/>
    <property type="match status" value="1"/>
</dbReference>
<dbReference type="SMART" id="SM00849">
    <property type="entry name" value="Lactamase_B"/>
    <property type="match status" value="1"/>
</dbReference>
<reference evidence="3 4" key="1">
    <citation type="submission" date="2018-05" db="EMBL/GenBank/DDBJ databases">
        <title>Complete genome sequence of Megasphaera sp. AJH120T, isolated from the ceca of a chicken.</title>
        <authorList>
            <person name="Maki J."/>
            <person name="Looft T."/>
        </authorList>
    </citation>
    <scope>NUCLEOTIDE SEQUENCE [LARGE SCALE GENOMIC DNA]</scope>
    <source>
        <strain evidence="3 4">AJH120</strain>
    </source>
</reference>